<dbReference type="Pfam" id="PF13505">
    <property type="entry name" value="OMP_b-brl"/>
    <property type="match status" value="1"/>
</dbReference>
<evidence type="ECO:0000313" key="5">
    <source>
        <dbReference type="Proteomes" id="UP000220102"/>
    </source>
</evidence>
<dbReference type="EMBL" id="PDEQ01000002">
    <property type="protein sequence ID" value="PEN14300.1"/>
    <property type="molecule type" value="Genomic_DNA"/>
</dbReference>
<dbReference type="InterPro" id="IPR027385">
    <property type="entry name" value="Beta-barrel_OMP"/>
</dbReference>
<protein>
    <recommendedName>
        <fullName evidence="3">Outer membrane protein beta-barrel domain-containing protein</fullName>
    </recommendedName>
</protein>
<evidence type="ECO:0000256" key="2">
    <source>
        <dbReference type="SAM" id="SignalP"/>
    </source>
</evidence>
<keyword evidence="1 2" id="KW-0732">Signal</keyword>
<name>A0A2A8D0A2_9BACT</name>
<feature type="chain" id="PRO_5012270105" description="Outer membrane protein beta-barrel domain-containing protein" evidence="2">
    <location>
        <begin position="23"/>
        <end position="207"/>
    </location>
</feature>
<evidence type="ECO:0000256" key="1">
    <source>
        <dbReference type="ARBA" id="ARBA00022729"/>
    </source>
</evidence>
<evidence type="ECO:0000259" key="3">
    <source>
        <dbReference type="Pfam" id="PF13505"/>
    </source>
</evidence>
<proteinExistence type="predicted"/>
<evidence type="ECO:0000313" key="4">
    <source>
        <dbReference type="EMBL" id="PEN14300.1"/>
    </source>
</evidence>
<dbReference type="AlphaFoldDB" id="A0A2A8D0A2"/>
<dbReference type="RefSeq" id="WP_098074478.1">
    <property type="nucleotide sequence ID" value="NZ_PDEQ01000002.1"/>
</dbReference>
<sequence>MIKKLTLAGLLLLLIGASPTFAQIDIKPGVSVGLNLASVRGDDAPDELDRRNGFRAGAILMIDPVGPLAFQPEVLYQQKGYKSTIESGRQEITSTYKINYAQINGLVKFQVPLAGPVSPSFFAGPAIGFKVSESVERSGDTGTISFPDQDASGTDVSAILGLGMDISIGVTTLTVDARYGLGLTNLPEDGDTSIKNSTFGISAGVLF</sequence>
<organism evidence="4 5">
    <name type="scientific">Longibacter salinarum</name>
    <dbReference type="NCBI Taxonomy" id="1850348"/>
    <lineage>
        <taxon>Bacteria</taxon>
        <taxon>Pseudomonadati</taxon>
        <taxon>Rhodothermota</taxon>
        <taxon>Rhodothermia</taxon>
        <taxon>Rhodothermales</taxon>
        <taxon>Salisaetaceae</taxon>
        <taxon>Longibacter</taxon>
    </lineage>
</organism>
<dbReference type="Proteomes" id="UP000220102">
    <property type="component" value="Unassembled WGS sequence"/>
</dbReference>
<comment type="caution">
    <text evidence="4">The sequence shown here is derived from an EMBL/GenBank/DDBJ whole genome shotgun (WGS) entry which is preliminary data.</text>
</comment>
<feature type="domain" description="Outer membrane protein beta-barrel" evidence="3">
    <location>
        <begin position="9"/>
        <end position="207"/>
    </location>
</feature>
<keyword evidence="5" id="KW-1185">Reference proteome</keyword>
<feature type="signal peptide" evidence="2">
    <location>
        <begin position="1"/>
        <end position="22"/>
    </location>
</feature>
<gene>
    <name evidence="4" type="ORF">CRI94_04485</name>
</gene>
<dbReference type="OrthoDB" id="1160354at2"/>
<accession>A0A2A8D0A2</accession>
<reference evidence="4 5" key="1">
    <citation type="submission" date="2017-10" db="EMBL/GenBank/DDBJ databases">
        <title>Draft genome of Longibacter Salinarum.</title>
        <authorList>
            <person name="Goh K.M."/>
            <person name="Shamsir M.S."/>
            <person name="Lim S.W."/>
        </authorList>
    </citation>
    <scope>NUCLEOTIDE SEQUENCE [LARGE SCALE GENOMIC DNA]</scope>
    <source>
        <strain evidence="4 5">KCTC 52045</strain>
    </source>
</reference>